<keyword evidence="1" id="KW-0812">Transmembrane</keyword>
<feature type="non-terminal residue" evidence="2">
    <location>
        <position position="1"/>
    </location>
</feature>
<name>X0W6W6_9ZZZZ</name>
<evidence type="ECO:0008006" key="3">
    <source>
        <dbReference type="Google" id="ProtNLM"/>
    </source>
</evidence>
<organism evidence="2">
    <name type="scientific">marine sediment metagenome</name>
    <dbReference type="NCBI Taxonomy" id="412755"/>
    <lineage>
        <taxon>unclassified sequences</taxon>
        <taxon>metagenomes</taxon>
        <taxon>ecological metagenomes</taxon>
    </lineage>
</organism>
<evidence type="ECO:0000313" key="2">
    <source>
        <dbReference type="EMBL" id="GAG18977.1"/>
    </source>
</evidence>
<reference evidence="2" key="1">
    <citation type="journal article" date="2014" name="Front. Microbiol.">
        <title>High frequency of phylogenetically diverse reductive dehalogenase-homologous genes in deep subseafloor sedimentary metagenomes.</title>
        <authorList>
            <person name="Kawai M."/>
            <person name="Futagami T."/>
            <person name="Toyoda A."/>
            <person name="Takaki Y."/>
            <person name="Nishi S."/>
            <person name="Hori S."/>
            <person name="Arai W."/>
            <person name="Tsubouchi T."/>
            <person name="Morono Y."/>
            <person name="Uchiyama I."/>
            <person name="Ito T."/>
            <person name="Fujiyama A."/>
            <person name="Inagaki F."/>
            <person name="Takami H."/>
        </authorList>
    </citation>
    <scope>NUCLEOTIDE SEQUENCE</scope>
    <source>
        <strain evidence="2">Expedition CK06-06</strain>
    </source>
</reference>
<feature type="transmembrane region" description="Helical" evidence="1">
    <location>
        <begin position="149"/>
        <end position="180"/>
    </location>
</feature>
<feature type="transmembrane region" description="Helical" evidence="1">
    <location>
        <begin position="77"/>
        <end position="103"/>
    </location>
</feature>
<gene>
    <name evidence="2" type="ORF">S01H1_49032</name>
</gene>
<accession>X0W6W6</accession>
<keyword evidence="1" id="KW-1133">Transmembrane helix</keyword>
<comment type="caution">
    <text evidence="2">The sequence shown here is derived from an EMBL/GenBank/DDBJ whole genome shotgun (WGS) entry which is preliminary data.</text>
</comment>
<feature type="transmembrane region" description="Helical" evidence="1">
    <location>
        <begin position="200"/>
        <end position="217"/>
    </location>
</feature>
<dbReference type="EMBL" id="BARS01031512">
    <property type="protein sequence ID" value="GAG18977.1"/>
    <property type="molecule type" value="Genomic_DNA"/>
</dbReference>
<protein>
    <recommendedName>
        <fullName evidence="3">Glycosyltransferase RgtA/B/C/D-like domain-containing protein</fullName>
    </recommendedName>
</protein>
<evidence type="ECO:0000256" key="1">
    <source>
        <dbReference type="SAM" id="Phobius"/>
    </source>
</evidence>
<proteinExistence type="predicted"/>
<sequence>RPELISYSFIVLAVIFYYRARVRMSTANMLPIVALMLVWSNYHTPIFGYIIFFGYFIDIALKQIFDRAPMGTWLKWLGWGLAVVAVGFLHPGFNHSLISWLFFPAEWKNLIQEYQSAVLYREIAAIYALIGVAIVTLALLLWKRHFGLLVVCALLIFFSVDMVRLVTPSGIVILCVFAWIVSEINLEYQLQRIPSGLSHAMGGTVIILLILSLSTAVEQARSFMLENRTSGANFPEDVVDYMIDQGITGRIFNYYGGGGYL</sequence>
<feature type="transmembrane region" description="Helical" evidence="1">
    <location>
        <begin position="123"/>
        <end position="142"/>
    </location>
</feature>
<feature type="transmembrane region" description="Helical" evidence="1">
    <location>
        <begin position="46"/>
        <end position="65"/>
    </location>
</feature>
<keyword evidence="1" id="KW-0472">Membrane</keyword>
<dbReference type="AlphaFoldDB" id="X0W6W6"/>
<feature type="non-terminal residue" evidence="2">
    <location>
        <position position="261"/>
    </location>
</feature>